<comment type="subcellular location">
    <subcellularLocation>
        <location evidence="1">Membrane</location>
        <topology evidence="1">Multi-pass membrane protein</topology>
    </subcellularLocation>
</comment>
<sequence length="101" mass="11214">MASLLFCGPKLAACGIVISIWGVIMLALLGIFFNVHSGVLIEDVPFTEEDIQKDSSSPQAIYALYDQVGYNCYIAAAIYVFIGLLSFCQARLNKHNEYMER</sequence>
<evidence type="ECO:0000256" key="6">
    <source>
        <dbReference type="SAM" id="Phobius"/>
    </source>
</evidence>
<reference evidence="7 9" key="1">
    <citation type="submission" date="2015-08" db="EMBL/GenBank/DDBJ databases">
        <title>The genome of the Asian arowana (Scleropages formosus).</title>
        <authorList>
            <person name="Tan M.H."/>
            <person name="Gan H.M."/>
            <person name="Croft L.J."/>
            <person name="Austin C.M."/>
        </authorList>
    </citation>
    <scope>NUCLEOTIDE SEQUENCE [LARGE SCALE GENOMIC DNA]</scope>
    <source>
        <strain evidence="7">Aro1</strain>
    </source>
</reference>
<feature type="transmembrane region" description="Helical" evidence="6">
    <location>
        <begin position="73"/>
        <end position="92"/>
    </location>
</feature>
<keyword evidence="5 6" id="KW-0472">Membrane</keyword>
<evidence type="ECO:0000256" key="5">
    <source>
        <dbReference type="ARBA" id="ARBA00023136"/>
    </source>
</evidence>
<gene>
    <name evidence="8" type="primary">RNASEK</name>
    <name evidence="7" type="ORF">Z043_111663</name>
</gene>
<evidence type="ECO:0000313" key="10">
    <source>
        <dbReference type="Proteomes" id="UP000694397"/>
    </source>
</evidence>
<name>A0A0P7V491_SCLFO</name>
<organism evidence="7 9">
    <name type="scientific">Scleropages formosus</name>
    <name type="common">Asian bonytongue</name>
    <name type="synonym">Osteoglossum formosum</name>
    <dbReference type="NCBI Taxonomy" id="113540"/>
    <lineage>
        <taxon>Eukaryota</taxon>
        <taxon>Metazoa</taxon>
        <taxon>Chordata</taxon>
        <taxon>Craniata</taxon>
        <taxon>Vertebrata</taxon>
        <taxon>Euteleostomi</taxon>
        <taxon>Actinopterygii</taxon>
        <taxon>Neopterygii</taxon>
        <taxon>Teleostei</taxon>
        <taxon>Osteoglossocephala</taxon>
        <taxon>Osteoglossomorpha</taxon>
        <taxon>Osteoglossiformes</taxon>
        <taxon>Osteoglossidae</taxon>
        <taxon>Scleropages</taxon>
    </lineage>
</organism>
<reference evidence="8" key="3">
    <citation type="submission" date="2025-05" db="UniProtKB">
        <authorList>
            <consortium name="Ensembl"/>
        </authorList>
    </citation>
    <scope>IDENTIFICATION</scope>
</reference>
<keyword evidence="4 6" id="KW-1133">Transmembrane helix</keyword>
<evidence type="ECO:0000256" key="2">
    <source>
        <dbReference type="ARBA" id="ARBA00008458"/>
    </source>
</evidence>
<dbReference type="GO" id="GO:0016020">
    <property type="term" value="C:membrane"/>
    <property type="evidence" value="ECO:0007669"/>
    <property type="project" value="UniProtKB-SubCell"/>
</dbReference>
<evidence type="ECO:0000256" key="3">
    <source>
        <dbReference type="ARBA" id="ARBA00022692"/>
    </source>
</evidence>
<dbReference type="EMBL" id="JARO02003892">
    <property type="protein sequence ID" value="KPP69573.1"/>
    <property type="molecule type" value="Genomic_DNA"/>
</dbReference>
<dbReference type="STRING" id="113540.ENSSFOP00015040602"/>
<accession>A0A0P7V491</accession>
<keyword evidence="3 6" id="KW-0812">Transmembrane</keyword>
<dbReference type="InterPro" id="IPR026770">
    <property type="entry name" value="RNase_K"/>
</dbReference>
<evidence type="ECO:0000313" key="7">
    <source>
        <dbReference type="EMBL" id="KPP69573.1"/>
    </source>
</evidence>
<dbReference type="GeneTree" id="ENSGT00390000009664"/>
<proteinExistence type="inferred from homology"/>
<evidence type="ECO:0000313" key="8">
    <source>
        <dbReference type="Ensembl" id="ENSSFOP00015040602.1"/>
    </source>
</evidence>
<keyword evidence="10" id="KW-1185">Reference proteome</keyword>
<evidence type="ECO:0000313" key="9">
    <source>
        <dbReference type="Proteomes" id="UP000034805"/>
    </source>
</evidence>
<dbReference type="InterPro" id="IPR056552">
    <property type="entry name" value="Ribonucl_Kappa"/>
</dbReference>
<protein>
    <submittedName>
        <fullName evidence="7">Ribonuclease kappa-B-like</fullName>
    </submittedName>
    <submittedName>
        <fullName evidence="8">Ribonuclease, RNase K a</fullName>
    </submittedName>
</protein>
<evidence type="ECO:0000256" key="1">
    <source>
        <dbReference type="ARBA" id="ARBA00004141"/>
    </source>
</evidence>
<evidence type="ECO:0000256" key="4">
    <source>
        <dbReference type="ARBA" id="ARBA00022989"/>
    </source>
</evidence>
<comment type="similarity">
    <text evidence="2">Belongs to the RNase K family.</text>
</comment>
<dbReference type="KEGG" id="sfm:108923036"/>
<dbReference type="GO" id="GO:0004521">
    <property type="term" value="F:RNA endonuclease activity"/>
    <property type="evidence" value="ECO:0007669"/>
    <property type="project" value="InterPro"/>
</dbReference>
<feature type="transmembrane region" description="Helical" evidence="6">
    <location>
        <begin position="12"/>
        <end position="33"/>
    </location>
</feature>
<dbReference type="Proteomes" id="UP000034805">
    <property type="component" value="Unassembled WGS sequence"/>
</dbReference>
<dbReference type="Proteomes" id="UP000694397">
    <property type="component" value="Chromosome 13"/>
</dbReference>
<dbReference type="PANTHER" id="PTHR31733">
    <property type="entry name" value="RIBONUCLEASE KAPPA"/>
    <property type="match status" value="1"/>
</dbReference>
<dbReference type="OrthoDB" id="67317at2759"/>
<reference evidence="8 10" key="2">
    <citation type="submission" date="2019-04" db="EMBL/GenBank/DDBJ databases">
        <authorList>
            <consortium name="Wellcome Sanger Institute Data Sharing"/>
        </authorList>
    </citation>
    <scope>NUCLEOTIDE SEQUENCE [LARGE SCALE GENOMIC DNA]</scope>
</reference>
<dbReference type="Pfam" id="PF23489">
    <property type="entry name" value="V-ATPase_su_f"/>
    <property type="match status" value="1"/>
</dbReference>
<dbReference type="AlphaFoldDB" id="A0A0P7V491"/>
<dbReference type="Ensembl" id="ENSSFOT00015074427.1">
    <property type="protein sequence ID" value="ENSSFOP00015040602.1"/>
    <property type="gene ID" value="ENSSFOG00015030438.1"/>
</dbReference>